<gene>
    <name evidence="2" type="ORF">BS47DRAFT_526984</name>
</gene>
<dbReference type="EMBL" id="MU128932">
    <property type="protein sequence ID" value="KAF9517373.1"/>
    <property type="molecule type" value="Genomic_DNA"/>
</dbReference>
<reference evidence="2" key="1">
    <citation type="journal article" date="2020" name="Nat. Commun.">
        <title>Large-scale genome sequencing of mycorrhizal fungi provides insights into the early evolution of symbiotic traits.</title>
        <authorList>
            <person name="Miyauchi S."/>
            <person name="Kiss E."/>
            <person name="Kuo A."/>
            <person name="Drula E."/>
            <person name="Kohler A."/>
            <person name="Sanchez-Garcia M."/>
            <person name="Morin E."/>
            <person name="Andreopoulos B."/>
            <person name="Barry K.W."/>
            <person name="Bonito G."/>
            <person name="Buee M."/>
            <person name="Carver A."/>
            <person name="Chen C."/>
            <person name="Cichocki N."/>
            <person name="Clum A."/>
            <person name="Culley D."/>
            <person name="Crous P.W."/>
            <person name="Fauchery L."/>
            <person name="Girlanda M."/>
            <person name="Hayes R.D."/>
            <person name="Keri Z."/>
            <person name="LaButti K."/>
            <person name="Lipzen A."/>
            <person name="Lombard V."/>
            <person name="Magnuson J."/>
            <person name="Maillard F."/>
            <person name="Murat C."/>
            <person name="Nolan M."/>
            <person name="Ohm R.A."/>
            <person name="Pangilinan J."/>
            <person name="Pereira M.F."/>
            <person name="Perotto S."/>
            <person name="Peter M."/>
            <person name="Pfister S."/>
            <person name="Riley R."/>
            <person name="Sitrit Y."/>
            <person name="Stielow J.B."/>
            <person name="Szollosi G."/>
            <person name="Zifcakova L."/>
            <person name="Stursova M."/>
            <person name="Spatafora J.W."/>
            <person name="Tedersoo L."/>
            <person name="Vaario L.M."/>
            <person name="Yamada A."/>
            <person name="Yan M."/>
            <person name="Wang P."/>
            <person name="Xu J."/>
            <person name="Bruns T."/>
            <person name="Baldrian P."/>
            <person name="Vilgalys R."/>
            <person name="Dunand C."/>
            <person name="Henrissat B."/>
            <person name="Grigoriev I.V."/>
            <person name="Hibbett D."/>
            <person name="Nagy L.G."/>
            <person name="Martin F.M."/>
        </authorList>
    </citation>
    <scope>NUCLEOTIDE SEQUENCE</scope>
    <source>
        <strain evidence="2">UP504</strain>
    </source>
</reference>
<accession>A0A9P6E032</accession>
<proteinExistence type="predicted"/>
<keyword evidence="1" id="KW-0732">Signal</keyword>
<dbReference type="Proteomes" id="UP000886523">
    <property type="component" value="Unassembled WGS sequence"/>
</dbReference>
<comment type="caution">
    <text evidence="2">The sequence shown here is derived from an EMBL/GenBank/DDBJ whole genome shotgun (WGS) entry which is preliminary data.</text>
</comment>
<evidence type="ECO:0000313" key="3">
    <source>
        <dbReference type="Proteomes" id="UP000886523"/>
    </source>
</evidence>
<sequence>MPSTQKPHSCRFLSPLSLCLRAKALLFESPLARGVAGVCRPSILSTIPVVAQDSRVYPVQVTLLIASHFKRMGSEISNLMYFYFLLPKRLPQASFGFLMQAMLVVLLGTD</sequence>
<name>A0A9P6E032_9AGAM</name>
<evidence type="ECO:0000256" key="1">
    <source>
        <dbReference type="SAM" id="SignalP"/>
    </source>
</evidence>
<keyword evidence="3" id="KW-1185">Reference proteome</keyword>
<feature type="chain" id="PRO_5040233487" evidence="1">
    <location>
        <begin position="25"/>
        <end position="110"/>
    </location>
</feature>
<dbReference type="AlphaFoldDB" id="A0A9P6E032"/>
<organism evidence="2 3">
    <name type="scientific">Hydnum rufescens UP504</name>
    <dbReference type="NCBI Taxonomy" id="1448309"/>
    <lineage>
        <taxon>Eukaryota</taxon>
        <taxon>Fungi</taxon>
        <taxon>Dikarya</taxon>
        <taxon>Basidiomycota</taxon>
        <taxon>Agaricomycotina</taxon>
        <taxon>Agaricomycetes</taxon>
        <taxon>Cantharellales</taxon>
        <taxon>Hydnaceae</taxon>
        <taxon>Hydnum</taxon>
    </lineage>
</organism>
<evidence type="ECO:0000313" key="2">
    <source>
        <dbReference type="EMBL" id="KAF9517373.1"/>
    </source>
</evidence>
<protein>
    <submittedName>
        <fullName evidence="2">Uncharacterized protein</fullName>
    </submittedName>
</protein>
<feature type="signal peptide" evidence="1">
    <location>
        <begin position="1"/>
        <end position="24"/>
    </location>
</feature>